<feature type="transmembrane region" description="Helical" evidence="7">
    <location>
        <begin position="544"/>
        <end position="565"/>
    </location>
</feature>
<keyword evidence="5 7" id="KW-1133">Transmembrane helix</keyword>
<evidence type="ECO:0000256" key="3">
    <source>
        <dbReference type="ARBA" id="ARBA00022475"/>
    </source>
</evidence>
<dbReference type="EMBL" id="CP001737">
    <property type="protein sequence ID" value="ACV81443.1"/>
    <property type="molecule type" value="Genomic_DNA"/>
</dbReference>
<dbReference type="RefSeq" id="WP_015750250.1">
    <property type="nucleotide sequence ID" value="NC_013235.1"/>
</dbReference>
<feature type="transmembrane region" description="Helical" evidence="7">
    <location>
        <begin position="577"/>
        <end position="595"/>
    </location>
</feature>
<keyword evidence="4 7" id="KW-0812">Transmembrane</keyword>
<dbReference type="HOGENOM" id="CLU_005108_5_0_11"/>
<dbReference type="InParanoid" id="C8XC49"/>
<dbReference type="STRING" id="479431.Namu_5174"/>
<proteinExistence type="inferred from homology"/>
<feature type="domain" description="Membrane transport protein MMPL" evidence="8">
    <location>
        <begin position="493"/>
        <end position="726"/>
    </location>
</feature>
<name>C8XC49_NAKMY</name>
<evidence type="ECO:0000256" key="5">
    <source>
        <dbReference type="ARBA" id="ARBA00022989"/>
    </source>
</evidence>
<comment type="subcellular location">
    <subcellularLocation>
        <location evidence="1">Cell membrane</location>
        <topology evidence="1">Multi-pass membrane protein</topology>
    </subcellularLocation>
</comment>
<evidence type="ECO:0000256" key="2">
    <source>
        <dbReference type="ARBA" id="ARBA00010157"/>
    </source>
</evidence>
<dbReference type="OrthoDB" id="7051771at2"/>
<feature type="transmembrane region" description="Helical" evidence="7">
    <location>
        <begin position="198"/>
        <end position="218"/>
    </location>
</feature>
<protein>
    <submittedName>
        <fullName evidence="9">Drug exporter of the RND superfamily-like protein</fullName>
    </submittedName>
</protein>
<reference evidence="9 10" key="2">
    <citation type="journal article" date="2010" name="Stand. Genomic Sci.">
        <title>Complete genome sequence of Nakamurella multipartita type strain (Y-104).</title>
        <authorList>
            <person name="Tice H."/>
            <person name="Mayilraj S."/>
            <person name="Sims D."/>
            <person name="Lapidus A."/>
            <person name="Nolan M."/>
            <person name="Lucas S."/>
            <person name="Glavina Del Rio T."/>
            <person name="Copeland A."/>
            <person name="Cheng J.F."/>
            <person name="Meincke L."/>
            <person name="Bruce D."/>
            <person name="Goodwin L."/>
            <person name="Pitluck S."/>
            <person name="Ivanova N."/>
            <person name="Mavromatis K."/>
            <person name="Ovchinnikova G."/>
            <person name="Pati A."/>
            <person name="Chen A."/>
            <person name="Palaniappan K."/>
            <person name="Land M."/>
            <person name="Hauser L."/>
            <person name="Chang Y.J."/>
            <person name="Jeffries C.D."/>
            <person name="Detter J.C."/>
            <person name="Brettin T."/>
            <person name="Rohde M."/>
            <person name="Goker M."/>
            <person name="Bristow J."/>
            <person name="Eisen J.A."/>
            <person name="Markowitz V."/>
            <person name="Hugenholtz P."/>
            <person name="Kyrpides N.C."/>
            <person name="Klenk H.P."/>
            <person name="Chen F."/>
        </authorList>
    </citation>
    <scope>NUCLEOTIDE SEQUENCE [LARGE SCALE GENOMIC DNA]</scope>
    <source>
        <strain evidence="10">ATCC 700099 / DSM 44233 / CIP 104796 / JCM 9543 / NBRC 105858 / Y-104</strain>
    </source>
</reference>
<feature type="transmembrane region" description="Helical" evidence="7">
    <location>
        <begin position="334"/>
        <end position="360"/>
    </location>
</feature>
<dbReference type="AlphaFoldDB" id="C8XC49"/>
<dbReference type="eggNOG" id="COG2409">
    <property type="taxonomic scope" value="Bacteria"/>
</dbReference>
<reference evidence="10" key="1">
    <citation type="submission" date="2009-09" db="EMBL/GenBank/DDBJ databases">
        <title>The complete genome of Nakamurella multipartita DSM 44233.</title>
        <authorList>
            <consortium name="US DOE Joint Genome Institute (JGI-PGF)"/>
            <person name="Lucas S."/>
            <person name="Copeland A."/>
            <person name="Lapidus A."/>
            <person name="Glavina del Rio T."/>
            <person name="Dalin E."/>
            <person name="Tice H."/>
            <person name="Bruce D."/>
            <person name="Goodwin L."/>
            <person name="Pitluck S."/>
            <person name="Kyrpides N."/>
            <person name="Mavromatis K."/>
            <person name="Ivanova N."/>
            <person name="Ovchinnikova G."/>
            <person name="Sims D."/>
            <person name="Meincke L."/>
            <person name="Brettin T."/>
            <person name="Detter J.C."/>
            <person name="Han C."/>
            <person name="Larimer F."/>
            <person name="Land M."/>
            <person name="Hauser L."/>
            <person name="Markowitz V."/>
            <person name="Cheng J.-F."/>
            <person name="Hugenholtz P."/>
            <person name="Woyke T."/>
            <person name="Wu D."/>
            <person name="Klenk H.-P."/>
            <person name="Eisen J.A."/>
        </authorList>
    </citation>
    <scope>NUCLEOTIDE SEQUENCE [LARGE SCALE GENOMIC DNA]</scope>
    <source>
        <strain evidence="10">ATCC 700099 / DSM 44233 / CIP 104796 / JCM 9543 / NBRC 105858 / Y-104</strain>
    </source>
</reference>
<sequence length="738" mass="77402" precursor="true">MLHALGRAVARHPGWIVLAWVLITFASFAAATGAVGDGLFARLNTGQLTVPGESDDGQKILTDNSSTGQSMSLLMHGLDPADPGLVEPVGQAHADLAAIPGVASVAEPITVPGGVDNPQAAQLVAKDGNGFLVSVTLEPDLAKAPENQALDDVQARLTALGTELTAQYPGSTAQVGGGSLLLDAVTGQVEKDLVKGELIALPISLLVMVLVFGGFVAAGMPILGAIASIGGALVTLLAFSYFIDLDASVVNVVTVMGLGLCIDYGLLIVSRYREELRKRFATLTTRSTRDARTDALVTTMGTAGRTVLFSAITVAISLSGLMLFQASIFRAIGAAGVSVVVVALLVALTLVPALLALAGARMLRPGALTKVPVLKRLANKLGDVAPEEGVFSRLARWTQRRPWLVMIGVLAILGLLAAPALRLEMRSSGEQLLPPSAPDRIFFDTLAEQYPSFGLPAVVVVGQTEPANMAELAADISELPGVELVSPPRPVGDAHAAISVFMTDPDPGSADARNVVTHVRELRLPYRTWVTGQTAHLMDFTHAIATQAPAAIAVVIVATFVLLFLLTGSILVPIKALLINVVSLGASLGVLVLVFQDGRFESLLNFSSVGGIEAIIPILVVALGFGLAMDYEMFLLSRIKEYRDQGMSNNEAVVMGLQRSGRIITSAALIVVLVFGGFALGDLLVIKETGIALAVAVAIDATLVRCLLVPATMTLLGEWNWWAPAPLRRLHDRLGLRH</sequence>
<gene>
    <name evidence="9" type="ordered locus">Namu_5174</name>
</gene>
<evidence type="ECO:0000313" key="9">
    <source>
        <dbReference type="EMBL" id="ACV81443.1"/>
    </source>
</evidence>
<accession>C8XC49</accession>
<evidence type="ECO:0000256" key="7">
    <source>
        <dbReference type="SAM" id="Phobius"/>
    </source>
</evidence>
<feature type="transmembrane region" description="Helical" evidence="7">
    <location>
        <begin position="663"/>
        <end position="685"/>
    </location>
</feature>
<organism evidence="9 10">
    <name type="scientific">Nakamurella multipartita (strain ATCC 700099 / DSM 44233 / CIP 104796 / JCM 9543 / NBRC 105858 / Y-104)</name>
    <name type="common">Microsphaera multipartita</name>
    <dbReference type="NCBI Taxonomy" id="479431"/>
    <lineage>
        <taxon>Bacteria</taxon>
        <taxon>Bacillati</taxon>
        <taxon>Actinomycetota</taxon>
        <taxon>Actinomycetes</taxon>
        <taxon>Nakamurellales</taxon>
        <taxon>Nakamurellaceae</taxon>
        <taxon>Nakamurella</taxon>
    </lineage>
</organism>
<dbReference type="PANTHER" id="PTHR33406">
    <property type="entry name" value="MEMBRANE PROTEIN MJ1562-RELATED"/>
    <property type="match status" value="1"/>
</dbReference>
<feature type="transmembrane region" description="Helical" evidence="7">
    <location>
        <begin position="307"/>
        <end position="328"/>
    </location>
</feature>
<evidence type="ECO:0000256" key="1">
    <source>
        <dbReference type="ARBA" id="ARBA00004651"/>
    </source>
</evidence>
<dbReference type="GO" id="GO:0005886">
    <property type="term" value="C:plasma membrane"/>
    <property type="evidence" value="ECO:0007669"/>
    <property type="project" value="UniProtKB-SubCell"/>
</dbReference>
<comment type="similarity">
    <text evidence="2">Belongs to the resistance-nodulation-cell division (RND) (TC 2.A.6) family. MmpL subfamily.</text>
</comment>
<dbReference type="Proteomes" id="UP000002218">
    <property type="component" value="Chromosome"/>
</dbReference>
<dbReference type="Gene3D" id="1.20.1640.10">
    <property type="entry name" value="Multidrug efflux transporter AcrB transmembrane domain"/>
    <property type="match status" value="2"/>
</dbReference>
<dbReference type="Pfam" id="PF03176">
    <property type="entry name" value="MMPL"/>
    <property type="match status" value="2"/>
</dbReference>
<dbReference type="PANTHER" id="PTHR33406:SF11">
    <property type="entry name" value="MEMBRANE PROTEIN SCO6666-RELATED"/>
    <property type="match status" value="1"/>
</dbReference>
<dbReference type="KEGG" id="nml:Namu_5174"/>
<feature type="transmembrane region" description="Helical" evidence="7">
    <location>
        <begin position="615"/>
        <end position="636"/>
    </location>
</feature>
<dbReference type="InterPro" id="IPR050545">
    <property type="entry name" value="Mycobact_MmpL"/>
</dbReference>
<feature type="transmembrane region" description="Helical" evidence="7">
    <location>
        <begin position="225"/>
        <end position="243"/>
    </location>
</feature>
<feature type="transmembrane region" description="Helical" evidence="7">
    <location>
        <begin position="249"/>
        <end position="269"/>
    </location>
</feature>
<evidence type="ECO:0000256" key="4">
    <source>
        <dbReference type="ARBA" id="ARBA00022692"/>
    </source>
</evidence>
<evidence type="ECO:0000259" key="8">
    <source>
        <dbReference type="Pfam" id="PF03176"/>
    </source>
</evidence>
<dbReference type="SUPFAM" id="SSF82866">
    <property type="entry name" value="Multidrug efflux transporter AcrB transmembrane domain"/>
    <property type="match status" value="2"/>
</dbReference>
<keyword evidence="6 7" id="KW-0472">Membrane</keyword>
<evidence type="ECO:0000256" key="6">
    <source>
        <dbReference type="ARBA" id="ARBA00023136"/>
    </source>
</evidence>
<evidence type="ECO:0000313" key="10">
    <source>
        <dbReference type="Proteomes" id="UP000002218"/>
    </source>
</evidence>
<feature type="domain" description="Membrane transport protein MMPL" evidence="8">
    <location>
        <begin position="101"/>
        <end position="402"/>
    </location>
</feature>
<dbReference type="InterPro" id="IPR004869">
    <property type="entry name" value="MMPL_dom"/>
</dbReference>
<feature type="transmembrane region" description="Helical" evidence="7">
    <location>
        <begin position="403"/>
        <end position="421"/>
    </location>
</feature>
<keyword evidence="3" id="KW-1003">Cell membrane</keyword>
<keyword evidence="10" id="KW-1185">Reference proteome</keyword>